<keyword evidence="4" id="KW-1185">Reference proteome</keyword>
<dbReference type="InterPro" id="IPR001265">
    <property type="entry name" value="Formin_Cappuccino_subfam"/>
</dbReference>
<dbReference type="GO" id="GO:0045010">
    <property type="term" value="P:actin nucleation"/>
    <property type="evidence" value="ECO:0007669"/>
    <property type="project" value="InterPro"/>
</dbReference>
<dbReference type="PANTHER" id="PTHR45920">
    <property type="entry name" value="FORMIN HOMOLOGY 2 DOMAIN CONTAINING, ISOFORM I"/>
    <property type="match status" value="1"/>
</dbReference>
<protein>
    <submittedName>
        <fullName evidence="5">Protein cappuccino-like</fullName>
    </submittedName>
</protein>
<dbReference type="SMART" id="SM00498">
    <property type="entry name" value="FH2"/>
    <property type="match status" value="1"/>
</dbReference>
<dbReference type="STRING" id="121845.A0A3Q0JGY3"/>
<accession>A0A3Q0JGY3</accession>
<feature type="coiled-coil region" evidence="2">
    <location>
        <begin position="375"/>
        <end position="409"/>
    </location>
</feature>
<dbReference type="Gene3D" id="1.20.58.2220">
    <property type="entry name" value="Formin, FH2 domain"/>
    <property type="match status" value="1"/>
</dbReference>
<evidence type="ECO:0000256" key="1">
    <source>
        <dbReference type="ARBA" id="ARBA00005271"/>
    </source>
</evidence>
<evidence type="ECO:0000259" key="3">
    <source>
        <dbReference type="PROSITE" id="PS51444"/>
    </source>
</evidence>
<dbReference type="GO" id="GO:0005737">
    <property type="term" value="C:cytoplasm"/>
    <property type="evidence" value="ECO:0007669"/>
    <property type="project" value="TreeGrafter"/>
</dbReference>
<dbReference type="PRINTS" id="PR00828">
    <property type="entry name" value="FORMIN"/>
</dbReference>
<dbReference type="GO" id="GO:0008017">
    <property type="term" value="F:microtubule binding"/>
    <property type="evidence" value="ECO:0007669"/>
    <property type="project" value="InterPro"/>
</dbReference>
<gene>
    <name evidence="5" type="primary">LOC103518339</name>
</gene>
<dbReference type="PaxDb" id="121845-A0A3Q0JGY3"/>
<evidence type="ECO:0000313" key="4">
    <source>
        <dbReference type="Proteomes" id="UP000079169"/>
    </source>
</evidence>
<dbReference type="RefSeq" id="XP_026685975.1">
    <property type="nucleotide sequence ID" value="XM_026830174.1"/>
</dbReference>
<dbReference type="GO" id="GO:0030866">
    <property type="term" value="P:cortical actin cytoskeleton organization"/>
    <property type="evidence" value="ECO:0007669"/>
    <property type="project" value="TreeGrafter"/>
</dbReference>
<evidence type="ECO:0000256" key="2">
    <source>
        <dbReference type="SAM" id="Coils"/>
    </source>
</evidence>
<dbReference type="KEGG" id="dci:103518339"/>
<proteinExistence type="inferred from homology"/>
<dbReference type="GO" id="GO:0051015">
    <property type="term" value="F:actin filament binding"/>
    <property type="evidence" value="ECO:0007669"/>
    <property type="project" value="TreeGrafter"/>
</dbReference>
<dbReference type="PANTHER" id="PTHR45920:SF7">
    <property type="entry name" value="FORMIN-G"/>
    <property type="match status" value="1"/>
</dbReference>
<reference evidence="5" key="1">
    <citation type="submission" date="2025-08" db="UniProtKB">
        <authorList>
            <consortium name="RefSeq"/>
        </authorList>
    </citation>
    <scope>IDENTIFICATION</scope>
</reference>
<dbReference type="SUPFAM" id="SSF101447">
    <property type="entry name" value="Formin homology 2 domain (FH2 domain)"/>
    <property type="match status" value="1"/>
</dbReference>
<dbReference type="GO" id="GO:0005884">
    <property type="term" value="C:actin filament"/>
    <property type="evidence" value="ECO:0007669"/>
    <property type="project" value="InterPro"/>
</dbReference>
<dbReference type="PROSITE" id="PS51444">
    <property type="entry name" value="FH2"/>
    <property type="match status" value="1"/>
</dbReference>
<comment type="similarity">
    <text evidence="1">Belongs to the formin homology family. Cappuccino subfamily.</text>
</comment>
<evidence type="ECO:0000313" key="5">
    <source>
        <dbReference type="RefSeq" id="XP_026685975.1"/>
    </source>
</evidence>
<dbReference type="InterPro" id="IPR042201">
    <property type="entry name" value="FH2_Formin_sf"/>
</dbReference>
<dbReference type="GeneID" id="103518339"/>
<dbReference type="AlphaFoldDB" id="A0A3Q0JGY3"/>
<sequence length="415" mass="47752">MKPLYWTRLIVSPEIPSDTTPLWKELEEVPINNLEEFTELFSRQVTAQRPVTRKRQQKSSKVQNVARLIDSKRSQNVGILAQSLHIEFSEIESAIFNMDASVVSLEALQQIYDVRATDEEINLIRAHLASNSDLQLDKPEQFLADLADIPHFSERIACFMFEADFSDSIALIDSKLNNIKSVCEFLMKSEHLKKVIAIILSLGNFMNGGNRLRGQADGFGLEILPKLKDVRSKDNSVTLLHFIVRTYLRNSENPLNESLPVPEPGDVDRAASVVFDDIHSQLSTLAKKLDAVTISMNKVVQESKPDHMEPFRTKMESCVKTGKFKSVLKFYQYIPKGIPESDVTPKDLFMLWAPFCHDFKDFWKKEQDRIIKTKVKEVKRKQEERKQQVQKIKKQETGLKARFQRLERLQDLDST</sequence>
<keyword evidence="2" id="KW-0175">Coiled coil</keyword>
<organism evidence="4 5">
    <name type="scientific">Diaphorina citri</name>
    <name type="common">Asian citrus psyllid</name>
    <dbReference type="NCBI Taxonomy" id="121845"/>
    <lineage>
        <taxon>Eukaryota</taxon>
        <taxon>Metazoa</taxon>
        <taxon>Ecdysozoa</taxon>
        <taxon>Arthropoda</taxon>
        <taxon>Hexapoda</taxon>
        <taxon>Insecta</taxon>
        <taxon>Pterygota</taxon>
        <taxon>Neoptera</taxon>
        <taxon>Paraneoptera</taxon>
        <taxon>Hemiptera</taxon>
        <taxon>Sternorrhyncha</taxon>
        <taxon>Psylloidea</taxon>
        <taxon>Psyllidae</taxon>
        <taxon>Diaphorininae</taxon>
        <taxon>Diaphorina</taxon>
    </lineage>
</organism>
<dbReference type="InterPro" id="IPR015425">
    <property type="entry name" value="FH2_Formin"/>
</dbReference>
<dbReference type="Pfam" id="PF02181">
    <property type="entry name" value="FH2"/>
    <property type="match status" value="1"/>
</dbReference>
<dbReference type="Proteomes" id="UP000079169">
    <property type="component" value="Unplaced"/>
</dbReference>
<name>A0A3Q0JGY3_DIACI</name>
<feature type="domain" description="FH2" evidence="3">
    <location>
        <begin position="1"/>
        <end position="385"/>
    </location>
</feature>